<proteinExistence type="predicted"/>
<dbReference type="Pfam" id="PF01847">
    <property type="entry name" value="VHL"/>
    <property type="match status" value="1"/>
</dbReference>
<reference evidence="3 4" key="1">
    <citation type="submission" date="2023-05" db="EMBL/GenBank/DDBJ databases">
        <title>Actinoplanes sp. NEAU-A12 genome sequencing.</title>
        <authorList>
            <person name="Wang Z.-S."/>
        </authorList>
    </citation>
    <scope>NUCLEOTIDE SEQUENCE [LARGE SCALE GENOMIC DNA]</scope>
    <source>
        <strain evidence="3 4">NEAU-A12</strain>
    </source>
</reference>
<dbReference type="InterPro" id="IPR037140">
    <property type="entry name" value="VHL_beta_dom_sf"/>
</dbReference>
<sequence length="182" mass="19225">MAGVVSAGSAAALLPPTTEPAEFHAGSIAVGVADPGRPSPEPSESVSSSPETESSSSALPSRSPSWKSPAALGQRSPSPAASAKPTPAPAEVTVLSAHRERDLRSIVTEQQTEIDFVNHRDEPVVIHWLDYQGTRERYVVLDSGDTRQQPTYVGHPWVVTDVKGQSLVVFLPATRPAQATIT</sequence>
<protein>
    <recommendedName>
        <fullName evidence="2">von Hippel-Lindau disease tumour suppressor beta domain-containing protein</fullName>
    </recommendedName>
</protein>
<comment type="caution">
    <text evidence="3">The sequence shown here is derived from an EMBL/GenBank/DDBJ whole genome shotgun (WGS) entry which is preliminary data.</text>
</comment>
<name>A0ABT6WR02_9ACTN</name>
<accession>A0ABT6WR02</accession>
<evidence type="ECO:0000313" key="4">
    <source>
        <dbReference type="Proteomes" id="UP001241758"/>
    </source>
</evidence>
<feature type="compositionally biased region" description="Low complexity" evidence="1">
    <location>
        <begin position="42"/>
        <end position="68"/>
    </location>
</feature>
<organism evidence="3 4">
    <name type="scientific">Actinoplanes sandaracinus</name>
    <dbReference type="NCBI Taxonomy" id="3045177"/>
    <lineage>
        <taxon>Bacteria</taxon>
        <taxon>Bacillati</taxon>
        <taxon>Actinomycetota</taxon>
        <taxon>Actinomycetes</taxon>
        <taxon>Micromonosporales</taxon>
        <taxon>Micromonosporaceae</taxon>
        <taxon>Actinoplanes</taxon>
    </lineage>
</organism>
<gene>
    <name evidence="3" type="ORF">QLQ12_25940</name>
</gene>
<feature type="region of interest" description="Disordered" evidence="1">
    <location>
        <begin position="24"/>
        <end position="90"/>
    </location>
</feature>
<evidence type="ECO:0000313" key="3">
    <source>
        <dbReference type="EMBL" id="MDI6102065.1"/>
    </source>
</evidence>
<evidence type="ECO:0000259" key="2">
    <source>
        <dbReference type="Pfam" id="PF01847"/>
    </source>
</evidence>
<dbReference type="InterPro" id="IPR036208">
    <property type="entry name" value="VHL_sf"/>
</dbReference>
<dbReference type="Gene3D" id="2.60.40.780">
    <property type="entry name" value="von Hippel-Lindau disease tumour suppressor, beta domain"/>
    <property type="match status" value="1"/>
</dbReference>
<evidence type="ECO:0000256" key="1">
    <source>
        <dbReference type="SAM" id="MobiDB-lite"/>
    </source>
</evidence>
<dbReference type="Proteomes" id="UP001241758">
    <property type="component" value="Unassembled WGS sequence"/>
</dbReference>
<feature type="compositionally biased region" description="Low complexity" evidence="1">
    <location>
        <begin position="76"/>
        <end position="85"/>
    </location>
</feature>
<dbReference type="EMBL" id="JASCTH010000017">
    <property type="protein sequence ID" value="MDI6102065.1"/>
    <property type="molecule type" value="Genomic_DNA"/>
</dbReference>
<keyword evidence="4" id="KW-1185">Reference proteome</keyword>
<dbReference type="SUPFAM" id="SSF49468">
    <property type="entry name" value="VHL"/>
    <property type="match status" value="1"/>
</dbReference>
<dbReference type="RefSeq" id="WP_282763059.1">
    <property type="nucleotide sequence ID" value="NZ_JASCTH010000017.1"/>
</dbReference>
<dbReference type="InterPro" id="IPR024053">
    <property type="entry name" value="VHL_beta_dom"/>
</dbReference>
<feature type="domain" description="von Hippel-Lindau disease tumour suppressor beta" evidence="2">
    <location>
        <begin position="103"/>
        <end position="164"/>
    </location>
</feature>